<feature type="domain" description="C2H2-type" evidence="2">
    <location>
        <begin position="87"/>
        <end position="110"/>
    </location>
</feature>
<protein>
    <recommendedName>
        <fullName evidence="2">C2H2-type domain-containing protein</fullName>
    </recommendedName>
</protein>
<dbReference type="InterPro" id="IPR013087">
    <property type="entry name" value="Znf_C2H2_type"/>
</dbReference>
<dbReference type="PANTHER" id="PTHR47657:SF3">
    <property type="entry name" value="ORSELLINIC ACID_F9775 BIOSYNTHESIS CLUSTER PROTEIN D-RELATED"/>
    <property type="match status" value="1"/>
</dbReference>
<dbReference type="STRING" id="306901.Q2GSC4"/>
<dbReference type="OMA" id="HWRESHG"/>
<evidence type="ECO:0000313" key="4">
    <source>
        <dbReference type="Proteomes" id="UP000001056"/>
    </source>
</evidence>
<keyword evidence="4" id="KW-1185">Reference proteome</keyword>
<dbReference type="RefSeq" id="XP_001227057.1">
    <property type="nucleotide sequence ID" value="XM_001227056.1"/>
</dbReference>
<evidence type="ECO:0000256" key="1">
    <source>
        <dbReference type="SAM" id="MobiDB-lite"/>
    </source>
</evidence>
<sequence>MATILGTGDLLAYNAKHRVLICRECQYAIQKSALGSHLLRHKVYRRERQRLLSAIAQLEILEPDDVQLPSASSLPVEGLPTISGYGCTAAGCGNLCASSKRMRRHWSEKHGESDPPPPFSRPVLLQTFFRGTRLRYFEVRSGPLQERTGAPLVPPAIEDGIESVASPTIADRPHTPVPRLPVQPGSGGLDLGTLRYFHHFTTITSSTLPSSENSLSTYWQVDVVAQALQLGWLMSGLLAISASHAGTLSEEGAIRQAHFVQAAQFSQDFFSGWEEAKRKSCSTPVEGTKAGAQMACILQCCQWSSEASATVSELTAAPFRLRLFINTIRGCSDPEFALRSAVGSEDMSGEEASGRGTADQGGGSNASTIAAGTGTVPPTLLQHIRSLPSRMLEPLGKPDSAFDFFATLSAIDTLAESCSSSYFSEDTRTVWMGMASWLWRVPAHFRQMVWRKCPAALVVLAHWSVLVERAESCYWFLKGSTANLRWQVAQELPDDDSIRGLVNGMPVVEETTTGA</sequence>
<dbReference type="EMBL" id="CH408034">
    <property type="protein sequence ID" value="EAQ85116.1"/>
    <property type="molecule type" value="Genomic_DNA"/>
</dbReference>
<accession>Q2GSC4</accession>
<dbReference type="eggNOG" id="ENOG502SJJF">
    <property type="taxonomic scope" value="Eukaryota"/>
</dbReference>
<reference evidence="4" key="1">
    <citation type="journal article" date="2015" name="Genome Announc.">
        <title>Draft genome sequence of the cellulolytic fungus Chaetomium globosum.</title>
        <authorList>
            <person name="Cuomo C.A."/>
            <person name="Untereiner W.A."/>
            <person name="Ma L.-J."/>
            <person name="Grabherr M."/>
            <person name="Birren B.W."/>
        </authorList>
    </citation>
    <scope>NUCLEOTIDE SEQUENCE [LARGE SCALE GENOMIC DNA]</scope>
    <source>
        <strain evidence="4">ATCC 6205 / CBS 148.51 / DSM 1962 / NBRC 6347 / NRRL 1970</strain>
    </source>
</reference>
<dbReference type="GeneID" id="4395093"/>
<dbReference type="Proteomes" id="UP000001056">
    <property type="component" value="Unassembled WGS sequence"/>
</dbReference>
<dbReference type="InterPro" id="IPR052400">
    <property type="entry name" value="Zn2-C6_fungal_TF"/>
</dbReference>
<dbReference type="InterPro" id="IPR022698">
    <property type="entry name" value="OrsD"/>
</dbReference>
<name>Q2GSC4_CHAGB</name>
<dbReference type="PANTHER" id="PTHR47657">
    <property type="entry name" value="STEROL REGULATORY ELEMENT-BINDING PROTEIN ECM22"/>
    <property type="match status" value="1"/>
</dbReference>
<feature type="region of interest" description="Disordered" evidence="1">
    <location>
        <begin position="342"/>
        <end position="370"/>
    </location>
</feature>
<proteinExistence type="predicted"/>
<dbReference type="VEuPathDB" id="FungiDB:CHGG_09130"/>
<evidence type="ECO:0000259" key="2">
    <source>
        <dbReference type="PROSITE" id="PS00028"/>
    </source>
</evidence>
<dbReference type="OrthoDB" id="416217at2759"/>
<organism evidence="3 4">
    <name type="scientific">Chaetomium globosum (strain ATCC 6205 / CBS 148.51 / DSM 1962 / NBRC 6347 / NRRL 1970)</name>
    <name type="common">Soil fungus</name>
    <dbReference type="NCBI Taxonomy" id="306901"/>
    <lineage>
        <taxon>Eukaryota</taxon>
        <taxon>Fungi</taxon>
        <taxon>Dikarya</taxon>
        <taxon>Ascomycota</taxon>
        <taxon>Pezizomycotina</taxon>
        <taxon>Sordariomycetes</taxon>
        <taxon>Sordariomycetidae</taxon>
        <taxon>Sordariales</taxon>
        <taxon>Chaetomiaceae</taxon>
        <taxon>Chaetomium</taxon>
    </lineage>
</organism>
<dbReference type="AlphaFoldDB" id="Q2GSC4"/>
<dbReference type="Pfam" id="PF12013">
    <property type="entry name" value="OrsD"/>
    <property type="match status" value="1"/>
</dbReference>
<evidence type="ECO:0000313" key="3">
    <source>
        <dbReference type="EMBL" id="EAQ85116.1"/>
    </source>
</evidence>
<dbReference type="InParanoid" id="Q2GSC4"/>
<dbReference type="HOGENOM" id="CLU_024934_8_0_1"/>
<dbReference type="PROSITE" id="PS00028">
    <property type="entry name" value="ZINC_FINGER_C2H2_1"/>
    <property type="match status" value="1"/>
</dbReference>
<dbReference type="GO" id="GO:0000981">
    <property type="term" value="F:DNA-binding transcription factor activity, RNA polymerase II-specific"/>
    <property type="evidence" value="ECO:0007669"/>
    <property type="project" value="TreeGrafter"/>
</dbReference>
<gene>
    <name evidence="3" type="ORF">CHGG_09130</name>
</gene>